<feature type="transmembrane region" description="Helical" evidence="1">
    <location>
        <begin position="112"/>
        <end position="132"/>
    </location>
</feature>
<dbReference type="EMBL" id="BMMQ01000005">
    <property type="protein sequence ID" value="GGO64208.1"/>
    <property type="molecule type" value="Genomic_DNA"/>
</dbReference>
<feature type="transmembrane region" description="Helical" evidence="1">
    <location>
        <begin position="380"/>
        <end position="400"/>
    </location>
</feature>
<gene>
    <name evidence="2" type="ORF">GCM10010910_18510</name>
</gene>
<keyword evidence="1" id="KW-0812">Transmembrane</keyword>
<feature type="transmembrane region" description="Helical" evidence="1">
    <location>
        <begin position="144"/>
        <end position="163"/>
    </location>
</feature>
<accession>A0ABQ2N2U5</accession>
<proteinExistence type="predicted"/>
<feature type="transmembrane region" description="Helical" evidence="1">
    <location>
        <begin position="274"/>
        <end position="294"/>
    </location>
</feature>
<feature type="transmembrane region" description="Helical" evidence="1">
    <location>
        <begin position="12"/>
        <end position="36"/>
    </location>
</feature>
<protein>
    <recommendedName>
        <fullName evidence="4">Integral membrane protein</fullName>
    </recommendedName>
</protein>
<evidence type="ECO:0000313" key="3">
    <source>
        <dbReference type="Proteomes" id="UP000638043"/>
    </source>
</evidence>
<sequence length="423" mass="43373">MKPITVAALAALDAMVAAVVGLVGILAPLTLVWLALFGDVAVWDALWPTSVRVWQLGHLVPVHIDLASFARDLGIADTGATFWLSVAPLLFGMFTLLFAVRSGRRAVRAANPWIGLLAAILVMVGVSVAAQLSSANPVATVHTWQGIAFPPLIYLVGMLGGIIHDAWNEGDNGPIDDVHDYVDGWGPAWREIPALVLRGSAVVVVGLVGAAGVLFAVLVAASGDDIIALYEAAQADAIGASVITLAQLAFVPTLLVWMGSWIAGPGFAIGTGTAISPSGTSLGVVPGIPIFGMLPEGSSTWMLLFALVPIALGAFGGWIVRRSYAKDWAIEGAGAEPVGPRVVIAVGVAACAGAAWAILAEIANGSLGPGRLVDVGASPLAVGITVGLEALVGAAILMLAPLPKPVTEDDWASLTDDDERPLE</sequence>
<name>A0ABQ2N2U5_9MICO</name>
<feature type="transmembrane region" description="Helical" evidence="1">
    <location>
        <begin position="341"/>
        <end position="360"/>
    </location>
</feature>
<evidence type="ECO:0000313" key="2">
    <source>
        <dbReference type="EMBL" id="GGO64208.1"/>
    </source>
</evidence>
<dbReference type="Pfam" id="PF19877">
    <property type="entry name" value="DUF6350"/>
    <property type="match status" value="1"/>
</dbReference>
<organism evidence="2 3">
    <name type="scientific">Microbacterium nanhaiense</name>
    <dbReference type="NCBI Taxonomy" id="1301026"/>
    <lineage>
        <taxon>Bacteria</taxon>
        <taxon>Bacillati</taxon>
        <taxon>Actinomycetota</taxon>
        <taxon>Actinomycetes</taxon>
        <taxon>Micrococcales</taxon>
        <taxon>Microbacteriaceae</taxon>
        <taxon>Microbacterium</taxon>
    </lineage>
</organism>
<dbReference type="InterPro" id="IPR045931">
    <property type="entry name" value="DUF6350"/>
</dbReference>
<dbReference type="Proteomes" id="UP000638043">
    <property type="component" value="Unassembled WGS sequence"/>
</dbReference>
<dbReference type="RefSeq" id="WP_188701178.1">
    <property type="nucleotide sequence ID" value="NZ_BMMQ01000005.1"/>
</dbReference>
<feature type="transmembrane region" description="Helical" evidence="1">
    <location>
        <begin position="300"/>
        <end position="320"/>
    </location>
</feature>
<feature type="transmembrane region" description="Helical" evidence="1">
    <location>
        <begin position="238"/>
        <end position="262"/>
    </location>
</feature>
<evidence type="ECO:0000256" key="1">
    <source>
        <dbReference type="SAM" id="Phobius"/>
    </source>
</evidence>
<reference evidence="3" key="1">
    <citation type="journal article" date="2019" name="Int. J. Syst. Evol. Microbiol.">
        <title>The Global Catalogue of Microorganisms (GCM) 10K type strain sequencing project: providing services to taxonomists for standard genome sequencing and annotation.</title>
        <authorList>
            <consortium name="The Broad Institute Genomics Platform"/>
            <consortium name="The Broad Institute Genome Sequencing Center for Infectious Disease"/>
            <person name="Wu L."/>
            <person name="Ma J."/>
        </authorList>
    </citation>
    <scope>NUCLEOTIDE SEQUENCE [LARGE SCALE GENOMIC DNA]</scope>
    <source>
        <strain evidence="3">CGMCC 4.7181</strain>
    </source>
</reference>
<keyword evidence="1" id="KW-0472">Membrane</keyword>
<keyword evidence="3" id="KW-1185">Reference proteome</keyword>
<keyword evidence="1" id="KW-1133">Transmembrane helix</keyword>
<comment type="caution">
    <text evidence="2">The sequence shown here is derived from an EMBL/GenBank/DDBJ whole genome shotgun (WGS) entry which is preliminary data.</text>
</comment>
<feature type="transmembrane region" description="Helical" evidence="1">
    <location>
        <begin position="195"/>
        <end position="218"/>
    </location>
</feature>
<feature type="transmembrane region" description="Helical" evidence="1">
    <location>
        <begin position="80"/>
        <end position="100"/>
    </location>
</feature>
<evidence type="ECO:0008006" key="4">
    <source>
        <dbReference type="Google" id="ProtNLM"/>
    </source>
</evidence>